<organism evidence="2 3">
    <name type="scientific">Varibaculum cambriense</name>
    <dbReference type="NCBI Taxonomy" id="184870"/>
    <lineage>
        <taxon>Bacteria</taxon>
        <taxon>Bacillati</taxon>
        <taxon>Actinomycetota</taxon>
        <taxon>Actinomycetes</taxon>
        <taxon>Actinomycetales</taxon>
        <taxon>Actinomycetaceae</taxon>
        <taxon>Varibaculum</taxon>
    </lineage>
</organism>
<evidence type="ECO:0000313" key="2">
    <source>
        <dbReference type="EMBL" id="PMB89436.1"/>
    </source>
</evidence>
<keyword evidence="1" id="KW-0812">Transmembrane</keyword>
<reference evidence="2 3" key="1">
    <citation type="submission" date="2017-09" db="EMBL/GenBank/DDBJ databases">
        <title>Bacterial strain isolated from the female urinary microbiota.</title>
        <authorList>
            <person name="Thomas-White K."/>
            <person name="Kumar N."/>
            <person name="Forster S."/>
            <person name="Putonti C."/>
            <person name="Lawley T."/>
            <person name="Wolfe A.J."/>
        </authorList>
    </citation>
    <scope>NUCLEOTIDE SEQUENCE [LARGE SCALE GENOMIC DNA]</scope>
    <source>
        <strain evidence="2 3">UMB0744</strain>
    </source>
</reference>
<comment type="caution">
    <text evidence="2">The sequence shown here is derived from an EMBL/GenBank/DDBJ whole genome shotgun (WGS) entry which is preliminary data.</text>
</comment>
<proteinExistence type="predicted"/>
<keyword evidence="1" id="KW-0472">Membrane</keyword>
<protein>
    <recommendedName>
        <fullName evidence="4">Lipoprotein</fullName>
    </recommendedName>
</protein>
<evidence type="ECO:0000313" key="3">
    <source>
        <dbReference type="Proteomes" id="UP000243201"/>
    </source>
</evidence>
<dbReference type="RefSeq" id="WP_102184439.1">
    <property type="nucleotide sequence ID" value="NZ_PNGC01000002.1"/>
</dbReference>
<sequence>MLSAILLSAALAAGGCGGADYDIAFTDQGVKSSVTDFTRDGGAYIAKVPILEGGTIAPGIEEKKTFKVCNQTGKKIRLKATQKSILDGGKDNFFKDLTVNNIPVKDMASPLPLKDIDGAQLTGKGAVTTPLDYKFDFEATSGNRSIAGPQKAVVEIRIEAEDIAGPKPESKPIVPPALAVTGAGILGAITIAGLGIAGGRALRRKARD</sequence>
<evidence type="ECO:0008006" key="4">
    <source>
        <dbReference type="Google" id="ProtNLM"/>
    </source>
</evidence>
<accession>A0ABX4USC8</accession>
<keyword evidence="3" id="KW-1185">Reference proteome</keyword>
<gene>
    <name evidence="2" type="ORF">CJ240_06620</name>
</gene>
<evidence type="ECO:0000256" key="1">
    <source>
        <dbReference type="SAM" id="Phobius"/>
    </source>
</evidence>
<feature type="transmembrane region" description="Helical" evidence="1">
    <location>
        <begin position="177"/>
        <end position="197"/>
    </location>
</feature>
<name>A0ABX4USC8_9ACTO</name>
<dbReference type="EMBL" id="PNGC01000002">
    <property type="protein sequence ID" value="PMB89436.1"/>
    <property type="molecule type" value="Genomic_DNA"/>
</dbReference>
<keyword evidence="1" id="KW-1133">Transmembrane helix</keyword>
<dbReference type="Proteomes" id="UP000243201">
    <property type="component" value="Unassembled WGS sequence"/>
</dbReference>